<dbReference type="PANTHER" id="PTHR47797:SF5">
    <property type="entry name" value="CELLOBIOSE DEHYDROGENASE CYTOCHROME DOMAIN-CONTAINING PROTEIN"/>
    <property type="match status" value="1"/>
</dbReference>
<keyword evidence="3" id="KW-1185">Reference proteome</keyword>
<gene>
    <name evidence="2" type="ORF">CFIO01_05857</name>
</gene>
<dbReference type="Pfam" id="PF16010">
    <property type="entry name" value="CDH-cyt"/>
    <property type="match status" value="1"/>
</dbReference>
<protein>
    <submittedName>
        <fullName evidence="2">Carbohydrate-binding cytochrome b562</fullName>
    </submittedName>
</protein>
<proteinExistence type="predicted"/>
<evidence type="ECO:0000313" key="2">
    <source>
        <dbReference type="EMBL" id="EXF77407.1"/>
    </source>
</evidence>
<feature type="domain" description="Cellobiose dehydrogenase-like cytochrome" evidence="1">
    <location>
        <begin position="78"/>
        <end position="156"/>
    </location>
</feature>
<dbReference type="EMBL" id="JARH01000715">
    <property type="protein sequence ID" value="EXF77407.1"/>
    <property type="molecule type" value="Genomic_DNA"/>
</dbReference>
<organism evidence="2 3">
    <name type="scientific">Colletotrichum fioriniae PJ7</name>
    <dbReference type="NCBI Taxonomy" id="1445577"/>
    <lineage>
        <taxon>Eukaryota</taxon>
        <taxon>Fungi</taxon>
        <taxon>Dikarya</taxon>
        <taxon>Ascomycota</taxon>
        <taxon>Pezizomycotina</taxon>
        <taxon>Sordariomycetes</taxon>
        <taxon>Hypocreomycetidae</taxon>
        <taxon>Glomerellales</taxon>
        <taxon>Glomerellaceae</taxon>
        <taxon>Colletotrichum</taxon>
        <taxon>Colletotrichum acutatum species complex</taxon>
    </lineage>
</organism>
<dbReference type="HOGENOM" id="CLU_1677738_0_0_1"/>
<sequence length="157" mass="17076">MTSSFVATEVYMDEWVIALNHPPRESPSSSSELPRTTKASFEDKRANWPAEIMRWLTYTLSVVALISFVAIAQDQSTYCDSLGRCFASYTNAGGITYGIAIPEGPATGQPYEAIVQITSPIEVGWAALAWGGSMTYNPLTIVWANGKDVVVSSRMAL</sequence>
<dbReference type="InterPro" id="IPR015920">
    <property type="entry name" value="Cellobiose_DH-like_cyt"/>
</dbReference>
<comment type="caution">
    <text evidence="2">The sequence shown here is derived from an EMBL/GenBank/DDBJ whole genome shotgun (WGS) entry which is preliminary data.</text>
</comment>
<dbReference type="CDD" id="cd09630">
    <property type="entry name" value="CDH_like_cytochrome"/>
    <property type="match status" value="1"/>
</dbReference>
<dbReference type="OrthoDB" id="413885at2759"/>
<evidence type="ECO:0000259" key="1">
    <source>
        <dbReference type="Pfam" id="PF16010"/>
    </source>
</evidence>
<dbReference type="STRING" id="1445577.A0A010QC25"/>
<dbReference type="AlphaFoldDB" id="A0A010QC25"/>
<dbReference type="KEGG" id="cfj:CFIO01_05857"/>
<reference evidence="2 3" key="1">
    <citation type="submission" date="2014-02" db="EMBL/GenBank/DDBJ databases">
        <title>The genome sequence of Colletotrichum fioriniae PJ7.</title>
        <authorList>
            <person name="Baroncelli R."/>
            <person name="Thon M.R."/>
        </authorList>
    </citation>
    <scope>NUCLEOTIDE SEQUENCE [LARGE SCALE GENOMIC DNA]</scope>
    <source>
        <strain evidence="2 3">PJ7</strain>
    </source>
</reference>
<dbReference type="PANTHER" id="PTHR47797">
    <property type="entry name" value="DEHYDROGENASE, PUTATIVE (AFU_ORTHOLOGUE AFUA_8G05805)-RELATED"/>
    <property type="match status" value="1"/>
</dbReference>
<name>A0A010QC25_9PEZI</name>
<evidence type="ECO:0000313" key="3">
    <source>
        <dbReference type="Proteomes" id="UP000020467"/>
    </source>
</evidence>
<dbReference type="SUPFAM" id="SSF49344">
    <property type="entry name" value="CBD9-like"/>
    <property type="match status" value="1"/>
</dbReference>
<dbReference type="eggNOG" id="ENOG502TCZ0">
    <property type="taxonomic scope" value="Eukaryota"/>
</dbReference>
<dbReference type="Gene3D" id="2.60.40.1210">
    <property type="entry name" value="Cellobiose dehydrogenase, cytochrome domain"/>
    <property type="match status" value="1"/>
</dbReference>
<accession>A0A010QC25</accession>
<dbReference type="Proteomes" id="UP000020467">
    <property type="component" value="Unassembled WGS sequence"/>
</dbReference>